<dbReference type="EMBL" id="JBHUII010000001">
    <property type="protein sequence ID" value="MFD2204928.1"/>
    <property type="molecule type" value="Genomic_DNA"/>
</dbReference>
<protein>
    <recommendedName>
        <fullName evidence="4">Secreted protein</fullName>
    </recommendedName>
</protein>
<dbReference type="Proteomes" id="UP001597294">
    <property type="component" value="Unassembled WGS sequence"/>
</dbReference>
<sequence length="228" mass="24759">MQLVKSCQAWLQGAVAVVSIMFVTTSSALAAGDHAVGQGGNGEFFMAAIPDGWQALPRVTEVQQTSAEWLPMGQTVENWTDMITVQVFPGWAEGDVSVFLDELADIYKKNCEVSGATPPLKDQVNGFLTGFRLINCTRDLTRNSGEVSLFRALIGKNAAYLIQRVFRVPEFEIGAKPVTDEVMVKAFGSISSIGACQLNSQQYTCADWNPILAKLNNKPSVIIIKAPK</sequence>
<reference evidence="3" key="1">
    <citation type="journal article" date="2019" name="Int. J. Syst. Evol. Microbiol.">
        <title>The Global Catalogue of Microorganisms (GCM) 10K type strain sequencing project: providing services to taxonomists for standard genome sequencing and annotation.</title>
        <authorList>
            <consortium name="The Broad Institute Genomics Platform"/>
            <consortium name="The Broad Institute Genome Sequencing Center for Infectious Disease"/>
            <person name="Wu L."/>
            <person name="Ma J."/>
        </authorList>
    </citation>
    <scope>NUCLEOTIDE SEQUENCE [LARGE SCALE GENOMIC DNA]</scope>
    <source>
        <strain evidence="3">CGMCC 4.7192</strain>
    </source>
</reference>
<accession>A0ABW5BFQ0</accession>
<gene>
    <name evidence="2" type="ORF">ACFSKO_04875</name>
</gene>
<evidence type="ECO:0000313" key="3">
    <source>
        <dbReference type="Proteomes" id="UP001597294"/>
    </source>
</evidence>
<proteinExistence type="predicted"/>
<organism evidence="2 3">
    <name type="scientific">Kiloniella antarctica</name>
    <dbReference type="NCBI Taxonomy" id="1550907"/>
    <lineage>
        <taxon>Bacteria</taxon>
        <taxon>Pseudomonadati</taxon>
        <taxon>Pseudomonadota</taxon>
        <taxon>Alphaproteobacteria</taxon>
        <taxon>Rhodospirillales</taxon>
        <taxon>Kiloniellaceae</taxon>
        <taxon>Kiloniella</taxon>
    </lineage>
</organism>
<feature type="signal peptide" evidence="1">
    <location>
        <begin position="1"/>
        <end position="30"/>
    </location>
</feature>
<evidence type="ECO:0000256" key="1">
    <source>
        <dbReference type="SAM" id="SignalP"/>
    </source>
</evidence>
<keyword evidence="1" id="KW-0732">Signal</keyword>
<dbReference type="RefSeq" id="WP_380248985.1">
    <property type="nucleotide sequence ID" value="NZ_JBHUII010000001.1"/>
</dbReference>
<comment type="caution">
    <text evidence="2">The sequence shown here is derived from an EMBL/GenBank/DDBJ whole genome shotgun (WGS) entry which is preliminary data.</text>
</comment>
<evidence type="ECO:0000313" key="2">
    <source>
        <dbReference type="EMBL" id="MFD2204928.1"/>
    </source>
</evidence>
<evidence type="ECO:0008006" key="4">
    <source>
        <dbReference type="Google" id="ProtNLM"/>
    </source>
</evidence>
<feature type="chain" id="PRO_5047148331" description="Secreted protein" evidence="1">
    <location>
        <begin position="31"/>
        <end position="228"/>
    </location>
</feature>
<keyword evidence="3" id="KW-1185">Reference proteome</keyword>
<name>A0ABW5BFQ0_9PROT</name>